<keyword evidence="1" id="KW-0472">Membrane</keyword>
<accession>A0AA85J534</accession>
<sequence length="153" mass="16334">MLGSIPTAVIIFVKAVQERLALNIGLIVLAVLLLSFGIPGLTADKGLWNILSWILTMAVSFTTLIIGYRMEKLTKKASIIVLGLAGGIAALGVILWIALGVAQYPVAAKYVPALIVIFAILMVLYLTGQGIKRCSKAETGSLIPVWLSLITWT</sequence>
<evidence type="ECO:0000313" key="2">
    <source>
        <dbReference type="Proteomes" id="UP000050795"/>
    </source>
</evidence>
<feature type="transmembrane region" description="Helical" evidence="1">
    <location>
        <begin position="20"/>
        <end position="38"/>
    </location>
</feature>
<dbReference type="AlphaFoldDB" id="A0AA85J534"/>
<feature type="transmembrane region" description="Helical" evidence="1">
    <location>
        <begin position="80"/>
        <end position="104"/>
    </location>
</feature>
<evidence type="ECO:0000256" key="1">
    <source>
        <dbReference type="SAM" id="Phobius"/>
    </source>
</evidence>
<reference evidence="3" key="2">
    <citation type="submission" date="2023-11" db="UniProtKB">
        <authorList>
            <consortium name="WormBaseParasite"/>
        </authorList>
    </citation>
    <scope>IDENTIFICATION</scope>
</reference>
<protein>
    <submittedName>
        <fullName evidence="3">Uncharacterized protein</fullName>
    </submittedName>
</protein>
<proteinExistence type="predicted"/>
<keyword evidence="1" id="KW-1133">Transmembrane helix</keyword>
<organism evidence="2 3">
    <name type="scientific">Trichobilharzia regenti</name>
    <name type="common">Nasal bird schistosome</name>
    <dbReference type="NCBI Taxonomy" id="157069"/>
    <lineage>
        <taxon>Eukaryota</taxon>
        <taxon>Metazoa</taxon>
        <taxon>Spiralia</taxon>
        <taxon>Lophotrochozoa</taxon>
        <taxon>Platyhelminthes</taxon>
        <taxon>Trematoda</taxon>
        <taxon>Digenea</taxon>
        <taxon>Strigeidida</taxon>
        <taxon>Schistosomatoidea</taxon>
        <taxon>Schistosomatidae</taxon>
        <taxon>Trichobilharzia</taxon>
    </lineage>
</organism>
<keyword evidence="2" id="KW-1185">Reference proteome</keyword>
<evidence type="ECO:0000313" key="3">
    <source>
        <dbReference type="WBParaSite" id="TREG1_126860.1"/>
    </source>
</evidence>
<feature type="transmembrane region" description="Helical" evidence="1">
    <location>
        <begin position="110"/>
        <end position="127"/>
    </location>
</feature>
<dbReference type="WBParaSite" id="TREG1_126860.1">
    <property type="protein sequence ID" value="TREG1_126860.1"/>
    <property type="gene ID" value="TREG1_126860"/>
</dbReference>
<feature type="transmembrane region" description="Helical" evidence="1">
    <location>
        <begin position="50"/>
        <end position="68"/>
    </location>
</feature>
<reference evidence="2" key="1">
    <citation type="submission" date="2022-06" db="EMBL/GenBank/DDBJ databases">
        <authorList>
            <person name="Berger JAMES D."/>
            <person name="Berger JAMES D."/>
        </authorList>
    </citation>
    <scope>NUCLEOTIDE SEQUENCE [LARGE SCALE GENOMIC DNA]</scope>
</reference>
<name>A0AA85J534_TRIRE</name>
<keyword evidence="1" id="KW-0812">Transmembrane</keyword>
<dbReference type="Proteomes" id="UP000050795">
    <property type="component" value="Unassembled WGS sequence"/>
</dbReference>